<sequence length="582" mass="63815">MGQARDNGADGGTRVQEWREAETRYRTVIEQSPLSIHVFEPEGRTLLANSSWNELWNLEEGEEPEGTSIFDDAQMRATGLLPYIETSMAEGPVKPPPLYYDPARTGREGEPRWLQAFVYPVNDDAGNVREVTLIIEDVTERKALEDKLAYQAYHDPLTGLPNRALLLDRLEQALKRVERQGGLSRVAVLFTDLDNFKLVNDSLGHEAGDHLLVEVAGRISSCLRPEDTVARLGGDEFVVLLEGVAGVAEATAVAERISRELDAPFALRGQEVFVTTSTGIVLGGPDNAEDLLRDADVAMYRSKESGKDRHEVYEADMRARTAKRLGLEGDMRRAVERGCEEFVVRYQPLIDTATGRTSGLEALVRWEHPERGLVSPSDFIPLAEETGMIIAIGRRVLREACSRARDWSSLGPGGRGIEVSVNLSARQFRDPGLLEDVARVLGETGLRPGALTLEVTEGILTEDTPVVLATVQYLGLLGVKLAIDDFGTGYSSLAHVKRFPVDYLKIDRSIVSGIEEDPRDEAIVSAAITLAHALGERVVAEGVETEGQLARLRELGCEVAQGFHFSRPLDGEALAAWLDAGK</sequence>
<dbReference type="RefSeq" id="WP_166396809.1">
    <property type="nucleotide sequence ID" value="NZ_CP045121.1"/>
</dbReference>
<evidence type="ECO:0000313" key="4">
    <source>
        <dbReference type="EMBL" id="QIN79149.1"/>
    </source>
</evidence>
<dbReference type="InterPro" id="IPR052155">
    <property type="entry name" value="Biofilm_reg_signaling"/>
</dbReference>
<accession>A0A6G8PY50</accession>
<name>A0A6G8PY50_9ACTN</name>
<dbReference type="InterPro" id="IPR035919">
    <property type="entry name" value="EAL_sf"/>
</dbReference>
<dbReference type="NCBIfam" id="TIGR00254">
    <property type="entry name" value="GGDEF"/>
    <property type="match status" value="1"/>
</dbReference>
<dbReference type="CDD" id="cd01949">
    <property type="entry name" value="GGDEF"/>
    <property type="match status" value="1"/>
</dbReference>
<evidence type="ECO:0000313" key="5">
    <source>
        <dbReference type="Proteomes" id="UP000502706"/>
    </source>
</evidence>
<feature type="domain" description="GGDEF" evidence="3">
    <location>
        <begin position="184"/>
        <end position="315"/>
    </location>
</feature>
<dbReference type="InterPro" id="IPR000160">
    <property type="entry name" value="GGDEF_dom"/>
</dbReference>
<feature type="domain" description="PAC" evidence="1">
    <location>
        <begin position="98"/>
        <end position="150"/>
    </location>
</feature>
<dbReference type="Proteomes" id="UP000502706">
    <property type="component" value="Chromosome"/>
</dbReference>
<dbReference type="FunFam" id="3.30.70.270:FF:000001">
    <property type="entry name" value="Diguanylate cyclase domain protein"/>
    <property type="match status" value="1"/>
</dbReference>
<dbReference type="InterPro" id="IPR029787">
    <property type="entry name" value="Nucleotide_cyclase"/>
</dbReference>
<dbReference type="AlphaFoldDB" id="A0A6G8PY50"/>
<dbReference type="Gene3D" id="3.30.450.20">
    <property type="entry name" value="PAS domain"/>
    <property type="match status" value="1"/>
</dbReference>
<protein>
    <submittedName>
        <fullName evidence="4">EAL domain-containing protein</fullName>
    </submittedName>
</protein>
<dbReference type="SMART" id="SM00052">
    <property type="entry name" value="EAL"/>
    <property type="match status" value="1"/>
</dbReference>
<dbReference type="SUPFAM" id="SSF55785">
    <property type="entry name" value="PYP-like sensor domain (PAS domain)"/>
    <property type="match status" value="1"/>
</dbReference>
<gene>
    <name evidence="4" type="ORF">GBA65_12140</name>
</gene>
<evidence type="ECO:0000259" key="1">
    <source>
        <dbReference type="PROSITE" id="PS50113"/>
    </source>
</evidence>
<dbReference type="KEGG" id="rmar:GBA65_12140"/>
<dbReference type="InterPro" id="IPR035965">
    <property type="entry name" value="PAS-like_dom_sf"/>
</dbReference>
<dbReference type="SUPFAM" id="SSF55073">
    <property type="entry name" value="Nucleotide cyclase"/>
    <property type="match status" value="1"/>
</dbReference>
<organism evidence="4 5">
    <name type="scientific">Rubrobacter marinus</name>
    <dbReference type="NCBI Taxonomy" id="2653852"/>
    <lineage>
        <taxon>Bacteria</taxon>
        <taxon>Bacillati</taxon>
        <taxon>Actinomycetota</taxon>
        <taxon>Rubrobacteria</taxon>
        <taxon>Rubrobacterales</taxon>
        <taxon>Rubrobacteraceae</taxon>
        <taxon>Rubrobacter</taxon>
    </lineage>
</organism>
<dbReference type="Pfam" id="PF08448">
    <property type="entry name" value="PAS_4"/>
    <property type="match status" value="1"/>
</dbReference>
<dbReference type="InterPro" id="IPR013656">
    <property type="entry name" value="PAS_4"/>
</dbReference>
<dbReference type="PROSITE" id="PS50113">
    <property type="entry name" value="PAC"/>
    <property type="match status" value="1"/>
</dbReference>
<reference evidence="4 5" key="1">
    <citation type="submission" date="2019-10" db="EMBL/GenBank/DDBJ databases">
        <title>Rubrobacter sp nov SCSIO 52915 isolated from a deep-sea sediment in the South China Sea.</title>
        <authorList>
            <person name="Chen R.W."/>
        </authorList>
    </citation>
    <scope>NUCLEOTIDE SEQUENCE [LARGE SCALE GENOMIC DNA]</scope>
    <source>
        <strain evidence="4 5">SCSIO 52915</strain>
    </source>
</reference>
<dbReference type="PANTHER" id="PTHR44757:SF2">
    <property type="entry name" value="BIOFILM ARCHITECTURE MAINTENANCE PROTEIN MBAA"/>
    <property type="match status" value="1"/>
</dbReference>
<dbReference type="InterPro" id="IPR001633">
    <property type="entry name" value="EAL_dom"/>
</dbReference>
<dbReference type="Gene3D" id="3.30.70.270">
    <property type="match status" value="1"/>
</dbReference>
<dbReference type="InterPro" id="IPR000700">
    <property type="entry name" value="PAS-assoc_C"/>
</dbReference>
<evidence type="ECO:0000259" key="2">
    <source>
        <dbReference type="PROSITE" id="PS50883"/>
    </source>
</evidence>
<feature type="domain" description="EAL" evidence="2">
    <location>
        <begin position="324"/>
        <end position="582"/>
    </location>
</feature>
<dbReference type="Pfam" id="PF00563">
    <property type="entry name" value="EAL"/>
    <property type="match status" value="1"/>
</dbReference>
<dbReference type="SUPFAM" id="SSF141868">
    <property type="entry name" value="EAL domain-like"/>
    <property type="match status" value="1"/>
</dbReference>
<dbReference type="InterPro" id="IPR000014">
    <property type="entry name" value="PAS"/>
</dbReference>
<dbReference type="CDD" id="cd01948">
    <property type="entry name" value="EAL"/>
    <property type="match status" value="1"/>
</dbReference>
<dbReference type="PROSITE" id="PS50887">
    <property type="entry name" value="GGDEF"/>
    <property type="match status" value="1"/>
</dbReference>
<dbReference type="EMBL" id="CP045121">
    <property type="protein sequence ID" value="QIN79149.1"/>
    <property type="molecule type" value="Genomic_DNA"/>
</dbReference>
<dbReference type="Pfam" id="PF00990">
    <property type="entry name" value="GGDEF"/>
    <property type="match status" value="1"/>
</dbReference>
<keyword evidence="5" id="KW-1185">Reference proteome</keyword>
<dbReference type="NCBIfam" id="TIGR00229">
    <property type="entry name" value="sensory_box"/>
    <property type="match status" value="1"/>
</dbReference>
<dbReference type="SMART" id="SM00267">
    <property type="entry name" value="GGDEF"/>
    <property type="match status" value="1"/>
</dbReference>
<dbReference type="PANTHER" id="PTHR44757">
    <property type="entry name" value="DIGUANYLATE CYCLASE DGCP"/>
    <property type="match status" value="1"/>
</dbReference>
<dbReference type="Gene3D" id="3.20.20.450">
    <property type="entry name" value="EAL domain"/>
    <property type="match status" value="1"/>
</dbReference>
<proteinExistence type="predicted"/>
<evidence type="ECO:0000259" key="3">
    <source>
        <dbReference type="PROSITE" id="PS50887"/>
    </source>
</evidence>
<dbReference type="InterPro" id="IPR043128">
    <property type="entry name" value="Rev_trsase/Diguanyl_cyclase"/>
</dbReference>
<dbReference type="PROSITE" id="PS50883">
    <property type="entry name" value="EAL"/>
    <property type="match status" value="1"/>
</dbReference>